<evidence type="ECO:0000313" key="7">
    <source>
        <dbReference type="EMBL" id="MFC3878896.1"/>
    </source>
</evidence>
<protein>
    <submittedName>
        <fullName evidence="7">Lysoplasmalogenase</fullName>
    </submittedName>
</protein>
<organism evidence="7 8">
    <name type="scientific">Algoriphagus namhaensis</name>
    <dbReference type="NCBI Taxonomy" id="915353"/>
    <lineage>
        <taxon>Bacteria</taxon>
        <taxon>Pseudomonadati</taxon>
        <taxon>Bacteroidota</taxon>
        <taxon>Cytophagia</taxon>
        <taxon>Cytophagales</taxon>
        <taxon>Cyclobacteriaceae</taxon>
        <taxon>Algoriphagus</taxon>
    </lineage>
</organism>
<evidence type="ECO:0000256" key="4">
    <source>
        <dbReference type="ARBA" id="ARBA00022989"/>
    </source>
</evidence>
<accession>A0ABV8APS3</accession>
<feature type="transmembrane region" description="Helical" evidence="6">
    <location>
        <begin position="173"/>
        <end position="192"/>
    </location>
</feature>
<dbReference type="InterPro" id="IPR012506">
    <property type="entry name" value="TMEM86B-like"/>
</dbReference>
<proteinExistence type="inferred from homology"/>
<dbReference type="PANTHER" id="PTHR31885">
    <property type="entry name" value="GH04784P"/>
    <property type="match status" value="1"/>
</dbReference>
<evidence type="ECO:0000256" key="6">
    <source>
        <dbReference type="SAM" id="Phobius"/>
    </source>
</evidence>
<name>A0ABV8APS3_9BACT</name>
<evidence type="ECO:0000256" key="5">
    <source>
        <dbReference type="ARBA" id="ARBA00023136"/>
    </source>
</evidence>
<feature type="transmembrane region" description="Helical" evidence="6">
    <location>
        <begin position="30"/>
        <end position="49"/>
    </location>
</feature>
<dbReference type="EMBL" id="JBHRZS010000003">
    <property type="protein sequence ID" value="MFC3878896.1"/>
    <property type="molecule type" value="Genomic_DNA"/>
</dbReference>
<comment type="subcellular location">
    <subcellularLocation>
        <location evidence="1">Membrane</location>
        <topology evidence="1">Multi-pass membrane protein</topology>
    </subcellularLocation>
</comment>
<feature type="transmembrane region" description="Helical" evidence="6">
    <location>
        <begin position="115"/>
        <end position="136"/>
    </location>
</feature>
<feature type="transmembrane region" description="Helical" evidence="6">
    <location>
        <begin position="84"/>
        <end position="103"/>
    </location>
</feature>
<dbReference type="RefSeq" id="WP_377902805.1">
    <property type="nucleotide sequence ID" value="NZ_JBHRZS010000003.1"/>
</dbReference>
<dbReference type="PANTHER" id="PTHR31885:SF6">
    <property type="entry name" value="GH04784P"/>
    <property type="match status" value="1"/>
</dbReference>
<evidence type="ECO:0000256" key="2">
    <source>
        <dbReference type="ARBA" id="ARBA00007375"/>
    </source>
</evidence>
<keyword evidence="3 6" id="KW-0812">Transmembrane</keyword>
<keyword evidence="4 6" id="KW-1133">Transmembrane helix</keyword>
<keyword evidence="8" id="KW-1185">Reference proteome</keyword>
<feature type="transmembrane region" description="Helical" evidence="6">
    <location>
        <begin position="142"/>
        <end position="161"/>
    </location>
</feature>
<evidence type="ECO:0000313" key="8">
    <source>
        <dbReference type="Proteomes" id="UP001595805"/>
    </source>
</evidence>
<feature type="transmembrane region" description="Helical" evidence="6">
    <location>
        <begin position="204"/>
        <end position="221"/>
    </location>
</feature>
<dbReference type="Proteomes" id="UP001595805">
    <property type="component" value="Unassembled WGS sequence"/>
</dbReference>
<gene>
    <name evidence="7" type="ORF">ACFOSV_01850</name>
</gene>
<evidence type="ECO:0000256" key="3">
    <source>
        <dbReference type="ARBA" id="ARBA00022692"/>
    </source>
</evidence>
<keyword evidence="5 6" id="KW-0472">Membrane</keyword>
<feature type="transmembrane region" description="Helical" evidence="6">
    <location>
        <begin position="7"/>
        <end position="24"/>
    </location>
</feature>
<comment type="similarity">
    <text evidence="2">Belongs to the TMEM86 family.</text>
</comment>
<reference evidence="8" key="1">
    <citation type="journal article" date="2019" name="Int. J. Syst. Evol. Microbiol.">
        <title>The Global Catalogue of Microorganisms (GCM) 10K type strain sequencing project: providing services to taxonomists for standard genome sequencing and annotation.</title>
        <authorList>
            <consortium name="The Broad Institute Genomics Platform"/>
            <consortium name="The Broad Institute Genome Sequencing Center for Infectious Disease"/>
            <person name="Wu L."/>
            <person name="Ma J."/>
        </authorList>
    </citation>
    <scope>NUCLEOTIDE SEQUENCE [LARGE SCALE GENOMIC DNA]</scope>
    <source>
        <strain evidence="8">CCUG 60523</strain>
    </source>
</reference>
<comment type="caution">
    <text evidence="7">The sequence shown here is derived from an EMBL/GenBank/DDBJ whole genome shotgun (WGS) entry which is preliminary data.</text>
</comment>
<dbReference type="Pfam" id="PF07947">
    <property type="entry name" value="YhhN"/>
    <property type="match status" value="1"/>
</dbReference>
<evidence type="ECO:0000256" key="1">
    <source>
        <dbReference type="ARBA" id="ARBA00004141"/>
    </source>
</evidence>
<sequence length="231" mass="26223">MSKKNILWLYVFLFATLADIAFILERKEELRFFSKPLILIGLIAYFYQLSKPISGTLLSKSILAGLIFSWLGDVLLLWSDLFTYGLGSFFIAQVCYIIGFKVAQFNPNKLGRVNFVRVFLTNLPIYFFGAFIFYLISPNLGAMKIPVAIYIIAIVSMFTTAKDRFGNCHPASFWQVFIGGALFVISDAIIAMDKYFQTYKDADVLIMGTYTTAQLLIVMGIRTHILHPIKK</sequence>